<dbReference type="EMBL" id="BAAASR010000006">
    <property type="protein sequence ID" value="GAA2483462.1"/>
    <property type="molecule type" value="Genomic_DNA"/>
</dbReference>
<proteinExistence type="predicted"/>
<dbReference type="Gene3D" id="3.10.450.50">
    <property type="match status" value="1"/>
</dbReference>
<protein>
    <submittedName>
        <fullName evidence="1">Ester cyclase</fullName>
    </submittedName>
</protein>
<dbReference type="InterPro" id="IPR032710">
    <property type="entry name" value="NTF2-like_dom_sf"/>
</dbReference>
<dbReference type="PANTHER" id="PTHR38436:SF1">
    <property type="entry name" value="ESTER CYCLASE"/>
    <property type="match status" value="1"/>
</dbReference>
<dbReference type="InterPro" id="IPR009959">
    <property type="entry name" value="Cyclase_SnoaL-like"/>
</dbReference>
<organism evidence="1 2">
    <name type="scientific">Streptomyces gobitricini</name>
    <dbReference type="NCBI Taxonomy" id="68211"/>
    <lineage>
        <taxon>Bacteria</taxon>
        <taxon>Bacillati</taxon>
        <taxon>Actinomycetota</taxon>
        <taxon>Actinomycetes</taxon>
        <taxon>Kitasatosporales</taxon>
        <taxon>Streptomycetaceae</taxon>
        <taxon>Streptomyces</taxon>
    </lineage>
</organism>
<keyword evidence="2" id="KW-1185">Reference proteome</keyword>
<dbReference type="PANTHER" id="PTHR38436">
    <property type="entry name" value="POLYKETIDE CYCLASE SNOAL-LIKE DOMAIN"/>
    <property type="match status" value="1"/>
</dbReference>
<gene>
    <name evidence="1" type="ORF">GCM10010393_12830</name>
</gene>
<dbReference type="Pfam" id="PF07366">
    <property type="entry name" value="SnoaL"/>
    <property type="match status" value="1"/>
</dbReference>
<reference evidence="1 2" key="1">
    <citation type="journal article" date="2019" name="Int. J. Syst. Evol. Microbiol.">
        <title>The Global Catalogue of Microorganisms (GCM) 10K type strain sequencing project: providing services to taxonomists for standard genome sequencing and annotation.</title>
        <authorList>
            <consortium name="The Broad Institute Genomics Platform"/>
            <consortium name="The Broad Institute Genome Sequencing Center for Infectious Disease"/>
            <person name="Wu L."/>
            <person name="Ma J."/>
        </authorList>
    </citation>
    <scope>NUCLEOTIDE SEQUENCE [LARGE SCALE GENOMIC DNA]</scope>
    <source>
        <strain evidence="1 2">JCM 5062</strain>
    </source>
</reference>
<name>A0ABN3LIR8_9ACTN</name>
<sequence length="178" mass="19642">MPPNDRTDLKELAAHIADRVWNQADLDAIDEFFVPHFVGHFPGLPDVHGPADFKKMAAGLRTALPDLQERIHLQVREGDKVFMRAELTGTHLGDLMGIPPTGRPTRLTEMIILRFEGRKVAELWQQADYLGVFGQLGIAPPEGAGPLGTVAHTFKTVGRLGVLAAKAKIQQRRKADVR</sequence>
<evidence type="ECO:0000313" key="2">
    <source>
        <dbReference type="Proteomes" id="UP001499942"/>
    </source>
</evidence>
<accession>A0ABN3LIR8</accession>
<dbReference type="SUPFAM" id="SSF54427">
    <property type="entry name" value="NTF2-like"/>
    <property type="match status" value="1"/>
</dbReference>
<evidence type="ECO:0000313" key="1">
    <source>
        <dbReference type="EMBL" id="GAA2483462.1"/>
    </source>
</evidence>
<dbReference type="Proteomes" id="UP001499942">
    <property type="component" value="Unassembled WGS sequence"/>
</dbReference>
<comment type="caution">
    <text evidence="1">The sequence shown here is derived from an EMBL/GenBank/DDBJ whole genome shotgun (WGS) entry which is preliminary data.</text>
</comment>
<dbReference type="RefSeq" id="WP_344357485.1">
    <property type="nucleotide sequence ID" value="NZ_BAAASR010000006.1"/>
</dbReference>